<feature type="domain" description="Major facilitator superfamily (MFS) profile" evidence="6">
    <location>
        <begin position="1"/>
        <end position="415"/>
    </location>
</feature>
<evidence type="ECO:0000256" key="4">
    <source>
        <dbReference type="ARBA" id="ARBA00023136"/>
    </source>
</evidence>
<dbReference type="Gene3D" id="1.20.1250.20">
    <property type="entry name" value="MFS general substrate transporter like domains"/>
    <property type="match status" value="2"/>
</dbReference>
<feature type="transmembrane region" description="Helical" evidence="5">
    <location>
        <begin position="163"/>
        <end position="183"/>
    </location>
</feature>
<dbReference type="Pfam" id="PF07690">
    <property type="entry name" value="MFS_1"/>
    <property type="match status" value="1"/>
</dbReference>
<dbReference type="InterPro" id="IPR011701">
    <property type="entry name" value="MFS"/>
</dbReference>
<feature type="transmembrane region" description="Helical" evidence="5">
    <location>
        <begin position="129"/>
        <end position="151"/>
    </location>
</feature>
<feature type="transmembrane region" description="Helical" evidence="5">
    <location>
        <begin position="68"/>
        <end position="87"/>
    </location>
</feature>
<organism evidence="7 8">
    <name type="scientific">Psylliodes chrysocephalus</name>
    <dbReference type="NCBI Taxonomy" id="3402493"/>
    <lineage>
        <taxon>Eukaryota</taxon>
        <taxon>Metazoa</taxon>
        <taxon>Ecdysozoa</taxon>
        <taxon>Arthropoda</taxon>
        <taxon>Hexapoda</taxon>
        <taxon>Insecta</taxon>
        <taxon>Pterygota</taxon>
        <taxon>Neoptera</taxon>
        <taxon>Endopterygota</taxon>
        <taxon>Coleoptera</taxon>
        <taxon>Polyphaga</taxon>
        <taxon>Cucujiformia</taxon>
        <taxon>Chrysomeloidea</taxon>
        <taxon>Chrysomelidae</taxon>
        <taxon>Galerucinae</taxon>
        <taxon>Alticini</taxon>
        <taxon>Psylliodes</taxon>
    </lineage>
</organism>
<reference evidence="7" key="1">
    <citation type="submission" date="2022-01" db="EMBL/GenBank/DDBJ databases">
        <authorList>
            <person name="King R."/>
        </authorList>
    </citation>
    <scope>NUCLEOTIDE SEQUENCE</scope>
</reference>
<comment type="subcellular location">
    <subcellularLocation>
        <location evidence="1">Membrane</location>
        <topology evidence="1">Multi-pass membrane protein</topology>
    </subcellularLocation>
</comment>
<evidence type="ECO:0000256" key="1">
    <source>
        <dbReference type="ARBA" id="ARBA00004141"/>
    </source>
</evidence>
<feature type="transmembrane region" description="Helical" evidence="5">
    <location>
        <begin position="322"/>
        <end position="344"/>
    </location>
</feature>
<proteinExistence type="predicted"/>
<keyword evidence="4 5" id="KW-0472">Membrane</keyword>
<sequence>MVTIAVGMRVHMSVAVVAMTDPKASSNPDIPVYDWKNKSVILSSFFWGYICLQLFAAEFGRRYGSKPFLLGAMTINSAAVCLVPLMADKLGSYGVMGSRMVQGMCQGFVYPSVSNLLGRWTHISERSKLGSLTLAGAPFGTIITLPVVGFISASSLGWPFSFYLYGGVGLLWVGIFAIFGYSTPAQCKNISKKEKAYIESSTNIKGQKLDVPVKAILTSIPFWALFLAQVGQIWGYNTLLTEIPNYMNKVMNFDMKSNGLLSAAPYAACFFLSFVFGYTCDFIINNKYVSRTAARKIFNGISGIGAGTSLFILSFLPVEAKTLSVLMLVSAVGIQSAAIGGYQLNHIDLSPNFAGLLQSMCNSVGSALSILAPVTVQLVVSDETNKSQWRIIFILAALMYSIPSIVFAIFGSGIRQKWDGSDDEEIVQQKISEARAKKVSVWSIMSL</sequence>
<keyword evidence="8" id="KW-1185">Reference proteome</keyword>
<dbReference type="SUPFAM" id="SSF103473">
    <property type="entry name" value="MFS general substrate transporter"/>
    <property type="match status" value="1"/>
</dbReference>
<protein>
    <recommendedName>
        <fullName evidence="6">Major facilitator superfamily (MFS) profile domain-containing protein</fullName>
    </recommendedName>
</protein>
<dbReference type="OrthoDB" id="2985014at2759"/>
<dbReference type="GO" id="GO:0016020">
    <property type="term" value="C:membrane"/>
    <property type="evidence" value="ECO:0007669"/>
    <property type="project" value="UniProtKB-SubCell"/>
</dbReference>
<dbReference type="AlphaFoldDB" id="A0A9P0D1Y6"/>
<feature type="transmembrane region" description="Helical" evidence="5">
    <location>
        <begin position="39"/>
        <end position="56"/>
    </location>
</feature>
<evidence type="ECO:0000259" key="6">
    <source>
        <dbReference type="PROSITE" id="PS50850"/>
    </source>
</evidence>
<evidence type="ECO:0000256" key="2">
    <source>
        <dbReference type="ARBA" id="ARBA00022692"/>
    </source>
</evidence>
<dbReference type="GO" id="GO:0022857">
    <property type="term" value="F:transmembrane transporter activity"/>
    <property type="evidence" value="ECO:0007669"/>
    <property type="project" value="InterPro"/>
</dbReference>
<evidence type="ECO:0000313" key="8">
    <source>
        <dbReference type="Proteomes" id="UP001153636"/>
    </source>
</evidence>
<keyword evidence="2 5" id="KW-0812">Transmembrane</keyword>
<gene>
    <name evidence="7" type="ORF">PSYICH_LOCUS11194</name>
</gene>
<feature type="transmembrane region" description="Helical" evidence="5">
    <location>
        <begin position="391"/>
        <end position="410"/>
    </location>
</feature>
<feature type="transmembrane region" description="Helical" evidence="5">
    <location>
        <begin position="215"/>
        <end position="236"/>
    </location>
</feature>
<dbReference type="InterPro" id="IPR020846">
    <property type="entry name" value="MFS_dom"/>
</dbReference>
<dbReference type="Proteomes" id="UP001153636">
    <property type="component" value="Chromosome 5"/>
</dbReference>
<dbReference type="PROSITE" id="PS50850">
    <property type="entry name" value="MFS"/>
    <property type="match status" value="1"/>
</dbReference>
<dbReference type="GO" id="GO:0006820">
    <property type="term" value="P:monoatomic anion transport"/>
    <property type="evidence" value="ECO:0007669"/>
    <property type="project" value="TreeGrafter"/>
</dbReference>
<feature type="transmembrane region" description="Helical" evidence="5">
    <location>
        <begin position="297"/>
        <end position="316"/>
    </location>
</feature>
<dbReference type="PANTHER" id="PTHR11662:SF280">
    <property type="entry name" value="FI21844P1-RELATED"/>
    <property type="match status" value="1"/>
</dbReference>
<dbReference type="FunFam" id="1.20.1250.20:FF:000532">
    <property type="entry name" value="SLC (SoLute Carrier) homolog"/>
    <property type="match status" value="1"/>
</dbReference>
<keyword evidence="3 5" id="KW-1133">Transmembrane helix</keyword>
<dbReference type="InterPro" id="IPR050382">
    <property type="entry name" value="MFS_Na/Anion_cotransporter"/>
</dbReference>
<feature type="transmembrane region" description="Helical" evidence="5">
    <location>
        <begin position="263"/>
        <end position="285"/>
    </location>
</feature>
<evidence type="ECO:0000256" key="3">
    <source>
        <dbReference type="ARBA" id="ARBA00022989"/>
    </source>
</evidence>
<feature type="transmembrane region" description="Helical" evidence="5">
    <location>
        <begin position="356"/>
        <end position="379"/>
    </location>
</feature>
<dbReference type="PANTHER" id="PTHR11662">
    <property type="entry name" value="SOLUTE CARRIER FAMILY 17"/>
    <property type="match status" value="1"/>
</dbReference>
<dbReference type="InterPro" id="IPR036259">
    <property type="entry name" value="MFS_trans_sf"/>
</dbReference>
<accession>A0A9P0D1Y6</accession>
<evidence type="ECO:0000313" key="7">
    <source>
        <dbReference type="EMBL" id="CAH1110543.1"/>
    </source>
</evidence>
<evidence type="ECO:0000256" key="5">
    <source>
        <dbReference type="SAM" id="Phobius"/>
    </source>
</evidence>
<name>A0A9P0D1Y6_9CUCU</name>
<dbReference type="EMBL" id="OV651817">
    <property type="protein sequence ID" value="CAH1110543.1"/>
    <property type="molecule type" value="Genomic_DNA"/>
</dbReference>